<evidence type="ECO:0000313" key="3">
    <source>
        <dbReference type="Proteomes" id="UP001346149"/>
    </source>
</evidence>
<evidence type="ECO:0000256" key="1">
    <source>
        <dbReference type="SAM" id="MobiDB-lite"/>
    </source>
</evidence>
<comment type="caution">
    <text evidence="2">The sequence shown here is derived from an EMBL/GenBank/DDBJ whole genome shotgun (WGS) entry which is preliminary data.</text>
</comment>
<dbReference type="EMBL" id="JAXQNO010000010">
    <property type="protein sequence ID" value="KAK4790445.1"/>
    <property type="molecule type" value="Genomic_DNA"/>
</dbReference>
<name>A0AAN7R6X5_TRANT</name>
<feature type="region of interest" description="Disordered" evidence="1">
    <location>
        <begin position="43"/>
        <end position="64"/>
    </location>
</feature>
<gene>
    <name evidence="2" type="ORF">SAY86_017749</name>
</gene>
<feature type="region of interest" description="Disordered" evidence="1">
    <location>
        <begin position="19"/>
        <end position="38"/>
    </location>
</feature>
<dbReference type="Proteomes" id="UP001346149">
    <property type="component" value="Unassembled WGS sequence"/>
</dbReference>
<accession>A0AAN7R6X5</accession>
<organism evidence="2 3">
    <name type="scientific">Trapa natans</name>
    <name type="common">Water chestnut</name>
    <dbReference type="NCBI Taxonomy" id="22666"/>
    <lineage>
        <taxon>Eukaryota</taxon>
        <taxon>Viridiplantae</taxon>
        <taxon>Streptophyta</taxon>
        <taxon>Embryophyta</taxon>
        <taxon>Tracheophyta</taxon>
        <taxon>Spermatophyta</taxon>
        <taxon>Magnoliopsida</taxon>
        <taxon>eudicotyledons</taxon>
        <taxon>Gunneridae</taxon>
        <taxon>Pentapetalae</taxon>
        <taxon>rosids</taxon>
        <taxon>malvids</taxon>
        <taxon>Myrtales</taxon>
        <taxon>Lythraceae</taxon>
        <taxon>Trapa</taxon>
    </lineage>
</organism>
<keyword evidence="3" id="KW-1185">Reference proteome</keyword>
<reference evidence="2 3" key="1">
    <citation type="journal article" date="2023" name="Hortic Res">
        <title>Pangenome of water caltrop reveals structural variations and asymmetric subgenome divergence after allopolyploidization.</title>
        <authorList>
            <person name="Zhang X."/>
            <person name="Chen Y."/>
            <person name="Wang L."/>
            <person name="Yuan Y."/>
            <person name="Fang M."/>
            <person name="Shi L."/>
            <person name="Lu R."/>
            <person name="Comes H.P."/>
            <person name="Ma Y."/>
            <person name="Chen Y."/>
            <person name="Huang G."/>
            <person name="Zhou Y."/>
            <person name="Zheng Z."/>
            <person name="Qiu Y."/>
        </authorList>
    </citation>
    <scope>NUCLEOTIDE SEQUENCE [LARGE SCALE GENOMIC DNA]</scope>
    <source>
        <strain evidence="2">F231</strain>
    </source>
</reference>
<evidence type="ECO:0000313" key="2">
    <source>
        <dbReference type="EMBL" id="KAK4790445.1"/>
    </source>
</evidence>
<sequence>MEETGGQIAMAAAAGRTVSGLSATGGTAKAAGQTDGRRLATGAAETGRTAVGLGGGPAATASRMDKSDEVQFGIFYSPNSEVAVSAHGCVSPASPKREKTSGPAKKAAEVAFQGFVDHRLGGNGQALRLR</sequence>
<proteinExistence type="predicted"/>
<feature type="compositionally biased region" description="Low complexity" evidence="1">
    <location>
        <begin position="24"/>
        <end position="34"/>
    </location>
</feature>
<protein>
    <submittedName>
        <fullName evidence="2">Uncharacterized protein</fullName>
    </submittedName>
</protein>
<dbReference type="AlphaFoldDB" id="A0AAN7R6X5"/>